<dbReference type="Gene3D" id="3.60.9.10">
    <property type="entry name" value="Aldehyde ferredoxin oxidoreductase, N-terminal domain"/>
    <property type="match status" value="1"/>
</dbReference>
<evidence type="ECO:0000259" key="1">
    <source>
        <dbReference type="SMART" id="SM00790"/>
    </source>
</evidence>
<evidence type="ECO:0000313" key="3">
    <source>
        <dbReference type="Proteomes" id="UP001596383"/>
    </source>
</evidence>
<dbReference type="SUPFAM" id="SSF56228">
    <property type="entry name" value="Aldehyde ferredoxin oxidoreductase, N-terminal domain"/>
    <property type="match status" value="1"/>
</dbReference>
<accession>A0ABD5SPL9</accession>
<comment type="caution">
    <text evidence="2">The sequence shown here is derived from an EMBL/GenBank/DDBJ whole genome shotgun (WGS) entry which is preliminary data.</text>
</comment>
<feature type="domain" description="Aldehyde ferredoxin oxidoreductase N-terminal" evidence="1">
    <location>
        <begin position="9"/>
        <end position="198"/>
    </location>
</feature>
<proteinExistence type="predicted"/>
<dbReference type="Proteomes" id="UP001596383">
    <property type="component" value="Unassembled WGS sequence"/>
</dbReference>
<name>A0ABD5SPL9_9EURY</name>
<keyword evidence="3" id="KW-1185">Reference proteome</keyword>
<dbReference type="InterPro" id="IPR013983">
    <property type="entry name" value="Ald_Fedxn_OxRdtase_N"/>
</dbReference>
<dbReference type="PANTHER" id="PTHR30038:SF0">
    <property type="entry name" value="TUNGSTEN-CONTAINING ALDEHYDE FERREDOXIN OXIDOREDUCTASE"/>
    <property type="match status" value="1"/>
</dbReference>
<dbReference type="InterPro" id="IPR051919">
    <property type="entry name" value="W-dependent_AOR"/>
</dbReference>
<dbReference type="EMBL" id="JBHSWV010000311">
    <property type="protein sequence ID" value="MFC6766967.1"/>
    <property type="molecule type" value="Genomic_DNA"/>
</dbReference>
<gene>
    <name evidence="2" type="ORF">ACFQE6_18900</name>
</gene>
<evidence type="ECO:0000313" key="2">
    <source>
        <dbReference type="EMBL" id="MFC6766967.1"/>
    </source>
</evidence>
<dbReference type="RefSeq" id="WP_273739901.1">
    <property type="nucleotide sequence ID" value="NZ_JAQIVI010000311.1"/>
</dbReference>
<dbReference type="PANTHER" id="PTHR30038">
    <property type="entry name" value="ALDEHYDE FERREDOXIN OXIDOREDUCTASE"/>
    <property type="match status" value="1"/>
</dbReference>
<dbReference type="Pfam" id="PF02730">
    <property type="entry name" value="AFOR_N"/>
    <property type="match status" value="1"/>
</dbReference>
<dbReference type="InterPro" id="IPR036503">
    <property type="entry name" value="Ald_Fedxn_OxRdtase_N_sf"/>
</dbReference>
<sequence>MSDDLPGVYGGEILHVHLDSGETEIEPLDPDDARRFLGGNGFVAKQVADHVPADASALSPENVVAFAVGPMNMTPFQSTSRGIVGFVSPLTDGFFDSTFGGTFPRAQKSTGFDVVVLHGAADDLSYVTIHEDRADVHEAPELAGMETYETCSEVREREGRGYETHVLAAGPAGENEVRYACLLHESEQREGVAGRGGS</sequence>
<feature type="non-terminal residue" evidence="2">
    <location>
        <position position="198"/>
    </location>
</feature>
<protein>
    <submittedName>
        <fullName evidence="2">Aldehyde ferredoxin oxidoreductase N-terminal domain-containing protein</fullName>
    </submittedName>
</protein>
<dbReference type="SMART" id="SM00790">
    <property type="entry name" value="AFOR_N"/>
    <property type="match status" value="1"/>
</dbReference>
<reference evidence="2 3" key="1">
    <citation type="journal article" date="2019" name="Int. J. Syst. Evol. Microbiol.">
        <title>The Global Catalogue of Microorganisms (GCM) 10K type strain sequencing project: providing services to taxonomists for standard genome sequencing and annotation.</title>
        <authorList>
            <consortium name="The Broad Institute Genomics Platform"/>
            <consortium name="The Broad Institute Genome Sequencing Center for Infectious Disease"/>
            <person name="Wu L."/>
            <person name="Ma J."/>
        </authorList>
    </citation>
    <scope>NUCLEOTIDE SEQUENCE [LARGE SCALE GENOMIC DNA]</scope>
    <source>
        <strain evidence="2 3">LMG 29247</strain>
    </source>
</reference>
<dbReference type="AlphaFoldDB" id="A0ABD5SPL9"/>
<organism evidence="2 3">
    <name type="scientific">Natrinema soli</name>
    <dbReference type="NCBI Taxonomy" id="1930624"/>
    <lineage>
        <taxon>Archaea</taxon>
        <taxon>Methanobacteriati</taxon>
        <taxon>Methanobacteriota</taxon>
        <taxon>Stenosarchaea group</taxon>
        <taxon>Halobacteria</taxon>
        <taxon>Halobacteriales</taxon>
        <taxon>Natrialbaceae</taxon>
        <taxon>Natrinema</taxon>
    </lineage>
</organism>